<evidence type="ECO:0000313" key="9">
    <source>
        <dbReference type="Proteomes" id="UP000027135"/>
    </source>
</evidence>
<keyword evidence="9" id="KW-1185">Reference proteome</keyword>
<dbReference type="InterPro" id="IPR036188">
    <property type="entry name" value="FAD/NAD-bd_sf"/>
</dbReference>
<evidence type="ECO:0000256" key="5">
    <source>
        <dbReference type="PIRNR" id="PIRNR016550"/>
    </source>
</evidence>
<feature type="compositionally biased region" description="Basic and acidic residues" evidence="6">
    <location>
        <begin position="520"/>
        <end position="530"/>
    </location>
</feature>
<feature type="compositionally biased region" description="Acidic residues" evidence="6">
    <location>
        <begin position="599"/>
        <end position="608"/>
    </location>
</feature>
<comment type="subcellular location">
    <subcellularLocation>
        <location evidence="1">Cytoplasm</location>
        <location evidence="1">Cytosol</location>
    </subcellularLocation>
</comment>
<dbReference type="GO" id="GO:0006886">
    <property type="term" value="P:intracellular protein transport"/>
    <property type="evidence" value="ECO:0007669"/>
    <property type="project" value="InterPro"/>
</dbReference>
<dbReference type="Gene3D" id="3.50.50.60">
    <property type="entry name" value="FAD/NAD(P)-binding domain"/>
    <property type="match status" value="2"/>
</dbReference>
<dbReference type="eggNOG" id="KOG4405">
    <property type="taxonomic scope" value="Eukaryota"/>
</dbReference>
<dbReference type="InterPro" id="IPR018203">
    <property type="entry name" value="GDP_dissociation_inhibitor"/>
</dbReference>
<evidence type="ECO:0000256" key="6">
    <source>
        <dbReference type="SAM" id="MobiDB-lite"/>
    </source>
</evidence>
<keyword evidence="8" id="KW-0808">Transferase</keyword>
<dbReference type="InterPro" id="IPR001738">
    <property type="entry name" value="Rab_escort"/>
</dbReference>
<dbReference type="PRINTS" id="PR00891">
    <property type="entry name" value="RABGDIREP"/>
</dbReference>
<dbReference type="PANTHER" id="PTHR11787:SF4">
    <property type="entry name" value="CHM, RAB ESCORT PROTEIN 1"/>
    <property type="match status" value="1"/>
</dbReference>
<dbReference type="GO" id="GO:0005968">
    <property type="term" value="C:Rab-protein geranylgeranyltransferase complex"/>
    <property type="evidence" value="ECO:0007669"/>
    <property type="project" value="UniProtKB-UniRule"/>
</dbReference>
<name>A0A067QKS8_ZOONE</name>
<comment type="similarity">
    <text evidence="2 5">Belongs to the Rab GDI family.</text>
</comment>
<reference evidence="8 9" key="1">
    <citation type="journal article" date="2014" name="Nat. Commun.">
        <title>Molecular traces of alternative social organization in a termite genome.</title>
        <authorList>
            <person name="Terrapon N."/>
            <person name="Li C."/>
            <person name="Robertson H.M."/>
            <person name="Ji L."/>
            <person name="Meng X."/>
            <person name="Booth W."/>
            <person name="Chen Z."/>
            <person name="Childers C.P."/>
            <person name="Glastad K.M."/>
            <person name="Gokhale K."/>
            <person name="Gowin J."/>
            <person name="Gronenberg W."/>
            <person name="Hermansen R.A."/>
            <person name="Hu H."/>
            <person name="Hunt B.G."/>
            <person name="Huylmans A.K."/>
            <person name="Khalil S.M."/>
            <person name="Mitchell R.D."/>
            <person name="Munoz-Torres M.C."/>
            <person name="Mustard J.A."/>
            <person name="Pan H."/>
            <person name="Reese J.T."/>
            <person name="Scharf M.E."/>
            <person name="Sun F."/>
            <person name="Vogel H."/>
            <person name="Xiao J."/>
            <person name="Yang W."/>
            <person name="Yang Z."/>
            <person name="Yang Z."/>
            <person name="Zhou J."/>
            <person name="Zhu J."/>
            <person name="Brent C.S."/>
            <person name="Elsik C.G."/>
            <person name="Goodisman M.A."/>
            <person name="Liberles D.A."/>
            <person name="Roe R.M."/>
            <person name="Vargo E.L."/>
            <person name="Vilcinskas A."/>
            <person name="Wang J."/>
            <person name="Bornberg-Bauer E."/>
            <person name="Korb J."/>
            <person name="Zhang G."/>
            <person name="Liebig J."/>
        </authorList>
    </citation>
    <scope>NUCLEOTIDE SEQUENCE [LARGE SCALE GENOMIC DNA]</scope>
    <source>
        <tissue evidence="8">Whole organism</tissue>
    </source>
</reference>
<dbReference type="STRING" id="136037.A0A067QKS8"/>
<dbReference type="GO" id="GO:0005829">
    <property type="term" value="C:cytosol"/>
    <property type="evidence" value="ECO:0007669"/>
    <property type="project" value="UniProtKB-SubCell"/>
</dbReference>
<dbReference type="SUPFAM" id="SSF54373">
    <property type="entry name" value="FAD-linked reductases, C-terminal domain"/>
    <property type="match status" value="1"/>
</dbReference>
<dbReference type="Gene3D" id="3.30.519.10">
    <property type="entry name" value="Guanine Nucleotide Dissociation Inhibitor, domain 2"/>
    <property type="match status" value="1"/>
</dbReference>
<dbReference type="AlphaFoldDB" id="A0A067QKS8"/>
<dbReference type="InParanoid" id="A0A067QKS8"/>
<dbReference type="GO" id="GO:0016740">
    <property type="term" value="F:transferase activity"/>
    <property type="evidence" value="ECO:0007669"/>
    <property type="project" value="UniProtKB-KW"/>
</dbReference>
<evidence type="ECO:0000313" key="8">
    <source>
        <dbReference type="EMBL" id="KDR09526.1"/>
    </source>
</evidence>
<dbReference type="Pfam" id="PF22603">
    <property type="entry name" value="RAE1_2_domI_C"/>
    <property type="match status" value="1"/>
</dbReference>
<dbReference type="PRINTS" id="PR00893">
    <property type="entry name" value="RABESCORT"/>
</dbReference>
<dbReference type="GO" id="GO:0005634">
    <property type="term" value="C:nucleus"/>
    <property type="evidence" value="ECO:0007669"/>
    <property type="project" value="TreeGrafter"/>
</dbReference>
<gene>
    <name evidence="8" type="ORF">L798_00901</name>
</gene>
<organism evidence="8 9">
    <name type="scientific">Zootermopsis nevadensis</name>
    <name type="common">Dampwood termite</name>
    <dbReference type="NCBI Taxonomy" id="136037"/>
    <lineage>
        <taxon>Eukaryota</taxon>
        <taxon>Metazoa</taxon>
        <taxon>Ecdysozoa</taxon>
        <taxon>Arthropoda</taxon>
        <taxon>Hexapoda</taxon>
        <taxon>Insecta</taxon>
        <taxon>Pterygota</taxon>
        <taxon>Neoptera</taxon>
        <taxon>Polyneoptera</taxon>
        <taxon>Dictyoptera</taxon>
        <taxon>Blattodea</taxon>
        <taxon>Blattoidea</taxon>
        <taxon>Termitoidae</taxon>
        <taxon>Termopsidae</taxon>
        <taxon>Zootermopsis</taxon>
    </lineage>
</organism>
<proteinExistence type="inferred from homology"/>
<evidence type="ECO:0000256" key="1">
    <source>
        <dbReference type="ARBA" id="ARBA00004514"/>
    </source>
</evidence>
<protein>
    <recommendedName>
        <fullName evidence="5">Rab proteins geranylgeranyltransferase component A</fullName>
    </recommendedName>
</protein>
<dbReference type="EMBL" id="KK853238">
    <property type="protein sequence ID" value="KDR09526.1"/>
    <property type="molecule type" value="Genomic_DNA"/>
</dbReference>
<dbReference type="Proteomes" id="UP000027135">
    <property type="component" value="Unassembled WGS sequence"/>
</dbReference>
<feature type="domain" description="RAE1/2" evidence="7">
    <location>
        <begin position="525"/>
        <end position="567"/>
    </location>
</feature>
<dbReference type="GO" id="GO:0005096">
    <property type="term" value="F:GTPase activator activity"/>
    <property type="evidence" value="ECO:0007669"/>
    <property type="project" value="UniProtKB-UniRule"/>
</dbReference>
<feature type="region of interest" description="Disordered" evidence="6">
    <location>
        <begin position="591"/>
        <end position="645"/>
    </location>
</feature>
<dbReference type="FunFam" id="1.10.405.10:FF:000003">
    <property type="entry name" value="Rab proteins geranylgeranyltransferase component A"/>
    <property type="match status" value="1"/>
</dbReference>
<dbReference type="GO" id="GO:0007264">
    <property type="term" value="P:small GTPase-mediated signal transduction"/>
    <property type="evidence" value="ECO:0007669"/>
    <property type="project" value="UniProtKB-UniRule"/>
</dbReference>
<dbReference type="FunCoup" id="A0A067QKS8">
    <property type="interactions" value="450"/>
</dbReference>
<dbReference type="GO" id="GO:0016192">
    <property type="term" value="P:vesicle-mediated transport"/>
    <property type="evidence" value="ECO:0007669"/>
    <property type="project" value="TreeGrafter"/>
</dbReference>
<dbReference type="SUPFAM" id="SSF51905">
    <property type="entry name" value="FAD/NAD(P)-binding domain"/>
    <property type="match status" value="1"/>
</dbReference>
<evidence type="ECO:0000259" key="7">
    <source>
        <dbReference type="Pfam" id="PF22603"/>
    </source>
</evidence>
<evidence type="ECO:0000256" key="2">
    <source>
        <dbReference type="ARBA" id="ARBA00005593"/>
    </source>
</evidence>
<keyword evidence="3 5" id="KW-0343">GTPase activation</keyword>
<feature type="compositionally biased region" description="Basic and acidic residues" evidence="6">
    <location>
        <begin position="620"/>
        <end position="631"/>
    </location>
</feature>
<dbReference type="GO" id="GO:0005092">
    <property type="term" value="F:GDP-dissociation inhibitor activity"/>
    <property type="evidence" value="ECO:0007669"/>
    <property type="project" value="InterPro"/>
</dbReference>
<dbReference type="FunFam" id="3.50.50.60:FF:000108">
    <property type="entry name" value="Rab proteins geranylgeranyltransferase component A"/>
    <property type="match status" value="1"/>
</dbReference>
<comment type="function">
    <text evidence="5">Substrate-binding subunit (component A) of the Rab geranylgeranyltransferase (GGTase) complex. Binds unprenylated Rab proteins and presents the substrate peptide to the catalytic component B. The component A is thought to be regenerated by transferring its prenylated Rab back to the donor membrane.</text>
</comment>
<feature type="compositionally biased region" description="Polar residues" evidence="6">
    <location>
        <begin position="491"/>
        <end position="506"/>
    </location>
</feature>
<dbReference type="PIRSF" id="PIRSF016550">
    <property type="entry name" value="Rab_ger_ger_transf_A_euk"/>
    <property type="match status" value="1"/>
</dbReference>
<evidence type="ECO:0000256" key="3">
    <source>
        <dbReference type="ARBA" id="ARBA00022468"/>
    </source>
</evidence>
<dbReference type="OMA" id="EHYVLHA"/>
<dbReference type="PANTHER" id="PTHR11787">
    <property type="entry name" value="RAB GDP-DISSOCIATION INHIBITOR"/>
    <property type="match status" value="1"/>
</dbReference>
<dbReference type="Pfam" id="PF00996">
    <property type="entry name" value="GDI"/>
    <property type="match status" value="2"/>
</dbReference>
<dbReference type="InterPro" id="IPR054420">
    <property type="entry name" value="RAE1_2_domI_C"/>
</dbReference>
<sequence>MEDDLPSEYDVIVVGTGMTESIVAAAASRIGKRVLHLDSNEYYGGLWASFNFEGIQKWIEDCHHPANPQEENVMSAVANDGEMLIKAGNQFSTISNIEEKWYIVEELADYQEGLLFSRNTQTDGGEIKGDVDNTKKEEDYETEKHEEEESEAGCGKDIVPHAPTQQWSQAKLKKEYRKFNLDLAPKLLFARGSLVELLISSNIARYAEFRSVTRVLTWLDGRLESVPCSRADVFATRHVTVVEKRMLMKLLTACMEYENSSKEFEGFEDKPFLEYLKSKKLTPNLLHYVLYAIAMATGTTPCMEGVARTQKFLNSLGRYGNTPFLWPMYGSGEIPQCFCRLCAVFGGLYHLKRAAEAVIVSDGEDSNLTCHAIVSGGRRLNTSHLVLAVGYAPPQFLQTAPNGGVSRGIFITDRSILPADKESLTLLQFPSADGCGEPVTVIEVGPSTNACPPGMYVVHMTCKQKITAREDLQTVVQKLLHTEFSDGAMIRTNTDTQSTQTASPNKTHSEDSEGQEGNETEDKGKSDPGSDLKPQVLWSLFFNCPETSDCDLTANVPTNVFLCSGPDVDLDFEHAVKQAKEIFSKMYQDSEFLPRAPDPEEIVLEGEESTPGPVFEGDSSEAKADENKSELGDEEEKGADDGGAE</sequence>
<feature type="compositionally biased region" description="Acidic residues" evidence="6">
    <location>
        <begin position="632"/>
        <end position="645"/>
    </location>
</feature>
<dbReference type="Gene3D" id="1.10.405.10">
    <property type="entry name" value="Guanine Nucleotide Dissociation Inhibitor, domain 1"/>
    <property type="match status" value="1"/>
</dbReference>
<feature type="region of interest" description="Disordered" evidence="6">
    <location>
        <begin position="489"/>
        <end position="530"/>
    </location>
</feature>
<evidence type="ECO:0000256" key="4">
    <source>
        <dbReference type="ARBA" id="ARBA00022490"/>
    </source>
</evidence>
<keyword evidence="4 5" id="KW-0963">Cytoplasm</keyword>
<accession>A0A067QKS8</accession>